<evidence type="ECO:0000256" key="6">
    <source>
        <dbReference type="SAM" id="Phobius"/>
    </source>
</evidence>
<evidence type="ECO:0000313" key="7">
    <source>
        <dbReference type="EMBL" id="CAK9438589.1"/>
    </source>
</evidence>
<keyword evidence="4 6" id="KW-1133">Transmembrane helix</keyword>
<keyword evidence="2" id="KW-0813">Transport</keyword>
<feature type="transmembrane region" description="Helical" evidence="6">
    <location>
        <begin position="227"/>
        <end position="247"/>
    </location>
</feature>
<dbReference type="GeneID" id="92208009"/>
<keyword evidence="5 6" id="KW-0472">Membrane</keyword>
<proteinExistence type="predicted"/>
<dbReference type="RefSeq" id="XP_066829751.1">
    <property type="nucleotide sequence ID" value="XM_066972854.1"/>
</dbReference>
<evidence type="ECO:0000256" key="4">
    <source>
        <dbReference type="ARBA" id="ARBA00022989"/>
    </source>
</evidence>
<evidence type="ECO:0000256" key="5">
    <source>
        <dbReference type="ARBA" id="ARBA00023136"/>
    </source>
</evidence>
<feature type="transmembrane region" description="Helical" evidence="6">
    <location>
        <begin position="474"/>
        <end position="495"/>
    </location>
</feature>
<dbReference type="PIRSF" id="PIRSF006060">
    <property type="entry name" value="AA_transporter"/>
    <property type="match status" value="1"/>
</dbReference>
<sequence>MVSVEKSHVSQPISHIYEVERGSVYSHHELEKNFSLFSTCAFQISLLASPLAIGAFLNTVIGVGGPPFLIYGFILAVTLDLVVCYCLAELASAYPHSSAQVHWTYCLAPAKYKRILSYTSGVLSSAGWIFACLSSTYVATVLIIALSQLYHDSFTPRNYHYYLVYAGIFITGFMLNAFAVHILPIMTKGLVGVINIGTLFIIIALLAKSPKQSASFVFKEVINDTGWSSNGLVFFLALLPSFASICLYDGAVHMTDEIVNPERNVPLVMVISNTFSAVFAFVAVIVYMFCVTSPSDLTNPVGGQPFVQLIYDSLQIDALIIIAVVLLIISFVGSSYLYYCSTSRLVWSFANSNALPFRDQLGSIHSRFKSPVWALLFVTVVCLALGTIMFGSASILSAVLGSSIVCVNISYLIPFACILYKTKLASSPLERFDTKVYFTLGRLGMPLNAVSCVWICLIMVWLCFPLTYPVTTSNMNYACAVLGITFLLSAALWVVHGRRNYKHNVESIH</sequence>
<evidence type="ECO:0000313" key="8">
    <source>
        <dbReference type="Proteomes" id="UP001497383"/>
    </source>
</evidence>
<comment type="subcellular location">
    <subcellularLocation>
        <location evidence="1">Membrane</location>
        <topology evidence="1">Multi-pass membrane protein</topology>
    </subcellularLocation>
</comment>
<dbReference type="Gene3D" id="1.20.1740.10">
    <property type="entry name" value="Amino acid/polyamine transporter I"/>
    <property type="match status" value="1"/>
</dbReference>
<dbReference type="Proteomes" id="UP001497383">
    <property type="component" value="Chromosome 3"/>
</dbReference>
<feature type="transmembrane region" description="Helical" evidence="6">
    <location>
        <begin position="267"/>
        <end position="289"/>
    </location>
</feature>
<gene>
    <name evidence="7" type="ORF">LODBEIA_P28130</name>
</gene>
<accession>A0ABP0ZKB1</accession>
<dbReference type="PANTHER" id="PTHR45649">
    <property type="entry name" value="AMINO-ACID PERMEASE BAT1"/>
    <property type="match status" value="1"/>
</dbReference>
<keyword evidence="8" id="KW-1185">Reference proteome</keyword>
<organism evidence="7 8">
    <name type="scientific">Lodderomyces beijingensis</name>
    <dbReference type="NCBI Taxonomy" id="1775926"/>
    <lineage>
        <taxon>Eukaryota</taxon>
        <taxon>Fungi</taxon>
        <taxon>Dikarya</taxon>
        <taxon>Ascomycota</taxon>
        <taxon>Saccharomycotina</taxon>
        <taxon>Pichiomycetes</taxon>
        <taxon>Debaryomycetaceae</taxon>
        <taxon>Candida/Lodderomyces clade</taxon>
        <taxon>Lodderomyces</taxon>
    </lineage>
</organism>
<feature type="transmembrane region" description="Helical" evidence="6">
    <location>
        <begin position="318"/>
        <end position="339"/>
    </location>
</feature>
<dbReference type="Pfam" id="PF13520">
    <property type="entry name" value="AA_permease_2"/>
    <property type="match status" value="1"/>
</dbReference>
<feature type="transmembrane region" description="Helical" evidence="6">
    <location>
        <begin position="68"/>
        <end position="88"/>
    </location>
</feature>
<dbReference type="PANTHER" id="PTHR45649:SF16">
    <property type="entry name" value="7-KETO 8-AMINOPELARGONIC ACID TRANSPORTER"/>
    <property type="match status" value="1"/>
</dbReference>
<evidence type="ECO:0000256" key="1">
    <source>
        <dbReference type="ARBA" id="ARBA00004141"/>
    </source>
</evidence>
<feature type="transmembrane region" description="Helical" evidence="6">
    <location>
        <begin position="121"/>
        <end position="150"/>
    </location>
</feature>
<reference evidence="7 8" key="1">
    <citation type="submission" date="2024-03" db="EMBL/GenBank/DDBJ databases">
        <authorList>
            <person name="Brejova B."/>
        </authorList>
    </citation>
    <scope>NUCLEOTIDE SEQUENCE [LARGE SCALE GENOMIC DNA]</scope>
    <source>
        <strain evidence="7 8">CBS 14171</strain>
    </source>
</reference>
<feature type="transmembrane region" description="Helical" evidence="6">
    <location>
        <begin position="190"/>
        <end position="207"/>
    </location>
</feature>
<protein>
    <recommendedName>
        <fullName evidence="9">Amino acid transporter</fullName>
    </recommendedName>
</protein>
<evidence type="ECO:0008006" key="9">
    <source>
        <dbReference type="Google" id="ProtNLM"/>
    </source>
</evidence>
<feature type="transmembrane region" description="Helical" evidence="6">
    <location>
        <begin position="399"/>
        <end position="420"/>
    </location>
</feature>
<evidence type="ECO:0000256" key="3">
    <source>
        <dbReference type="ARBA" id="ARBA00022692"/>
    </source>
</evidence>
<evidence type="ECO:0000256" key="2">
    <source>
        <dbReference type="ARBA" id="ARBA00022448"/>
    </source>
</evidence>
<feature type="transmembrane region" description="Helical" evidence="6">
    <location>
        <begin position="34"/>
        <end position="56"/>
    </location>
</feature>
<keyword evidence="3 6" id="KW-0812">Transmembrane</keyword>
<feature type="transmembrane region" description="Helical" evidence="6">
    <location>
        <begin position="162"/>
        <end position="183"/>
    </location>
</feature>
<dbReference type="EMBL" id="OZ022407">
    <property type="protein sequence ID" value="CAK9438589.1"/>
    <property type="molecule type" value="Genomic_DNA"/>
</dbReference>
<name>A0ABP0ZKB1_9ASCO</name>
<feature type="transmembrane region" description="Helical" evidence="6">
    <location>
        <begin position="440"/>
        <end position="462"/>
    </location>
</feature>
<dbReference type="InterPro" id="IPR002293">
    <property type="entry name" value="AA/rel_permease1"/>
</dbReference>
<feature type="transmembrane region" description="Helical" evidence="6">
    <location>
        <begin position="372"/>
        <end position="393"/>
    </location>
</feature>